<dbReference type="Proteomes" id="UP001431449">
    <property type="component" value="Unassembled WGS sequence"/>
</dbReference>
<evidence type="ECO:0000313" key="2">
    <source>
        <dbReference type="EMBL" id="MCK7594213.1"/>
    </source>
</evidence>
<evidence type="ECO:0000313" key="3">
    <source>
        <dbReference type="Proteomes" id="UP001431449"/>
    </source>
</evidence>
<keyword evidence="1" id="KW-0472">Membrane</keyword>
<keyword evidence="3" id="KW-1185">Reference proteome</keyword>
<organism evidence="2 3">
    <name type="scientific">Pseudomarimonas salicorniae</name>
    <dbReference type="NCBI Taxonomy" id="2933270"/>
    <lineage>
        <taxon>Bacteria</taxon>
        <taxon>Pseudomonadati</taxon>
        <taxon>Pseudomonadota</taxon>
        <taxon>Gammaproteobacteria</taxon>
        <taxon>Lysobacterales</taxon>
        <taxon>Lysobacteraceae</taxon>
        <taxon>Pseudomarimonas</taxon>
    </lineage>
</organism>
<dbReference type="EMBL" id="JALNMH010000008">
    <property type="protein sequence ID" value="MCK7594213.1"/>
    <property type="molecule type" value="Genomic_DNA"/>
</dbReference>
<sequence>MSGLPMLTPWIIGLIATAAVLAMLRMLRQRRWALAAMQPLLAAGLAALLLWQPAAAPGPIGLISEGADPQQVAAAAAEHPGLPWLALPGAPAPGGVARVDDIGAVLRHRPASLRVIGDGLRPAQLAELGALPVHFEPVAWSEPALVALDPPGPVTPGLRWHVTGRLQSPAATLALHLVDPTGRSVDEARADSGGGFRLGAATPVAGLHRYLIELREGDRVLQSLPFAVEAAAGAAQTALLIATAPSPEIKFLRRWAADAGLAQDARIAVAPGLALQRGETGLRPEDLSQRALLIVDAGAWQRLGAQREQVLEAVRAGMGLLLRVSEDPSPDQLAAWSDLGLTLQSTGEAPLAVAVPAGQRRLAPGTTLHAWPLVRRAGDGALQPLGDVDQGAWIPHGRGRIGISWLIDSYQWVQQGQAPAHATHWAGIWRTLARAQEAQARWQVVGEAEAGRRLRLCGGGGQPTLQAPDGHRLATLPDPAQPDCLSVWPEQAGRWRLVGEEPPAQPIEVFSAGERASLSRAERRTATAAHAAAYPAAPTDDRTAPSPEALRSALLAAWLLLATLAWWTERRIVVTRA</sequence>
<name>A0ABT0GI37_9GAMM</name>
<dbReference type="RefSeq" id="WP_248209257.1">
    <property type="nucleotide sequence ID" value="NZ_JALNMH010000008.1"/>
</dbReference>
<accession>A0ABT0GI37</accession>
<gene>
    <name evidence="2" type="ORF">M0G41_11080</name>
</gene>
<protein>
    <recommendedName>
        <fullName evidence="4">Carboxypeptidase regulatory-like domain-containing protein</fullName>
    </recommendedName>
</protein>
<keyword evidence="1" id="KW-1133">Transmembrane helix</keyword>
<comment type="caution">
    <text evidence="2">The sequence shown here is derived from an EMBL/GenBank/DDBJ whole genome shotgun (WGS) entry which is preliminary data.</text>
</comment>
<reference evidence="2" key="1">
    <citation type="submission" date="2022-04" db="EMBL/GenBank/DDBJ databases">
        <title>Lysobacter sp. CAU 1642 isolated from sea sand.</title>
        <authorList>
            <person name="Kim W."/>
        </authorList>
    </citation>
    <scope>NUCLEOTIDE SEQUENCE</scope>
    <source>
        <strain evidence="2">CAU 1642</strain>
    </source>
</reference>
<evidence type="ECO:0008006" key="4">
    <source>
        <dbReference type="Google" id="ProtNLM"/>
    </source>
</evidence>
<feature type="transmembrane region" description="Helical" evidence="1">
    <location>
        <begin position="31"/>
        <end position="51"/>
    </location>
</feature>
<keyword evidence="1" id="KW-0812">Transmembrane</keyword>
<evidence type="ECO:0000256" key="1">
    <source>
        <dbReference type="SAM" id="Phobius"/>
    </source>
</evidence>
<feature type="transmembrane region" description="Helical" evidence="1">
    <location>
        <begin position="6"/>
        <end position="24"/>
    </location>
</feature>
<proteinExistence type="predicted"/>